<evidence type="ECO:0000259" key="10">
    <source>
        <dbReference type="PROSITE" id="PS50240"/>
    </source>
</evidence>
<accession>A0A8C2TM76</accession>
<dbReference type="InterPro" id="IPR036055">
    <property type="entry name" value="LDL_receptor-like_sf"/>
</dbReference>
<dbReference type="GO" id="GO:0016020">
    <property type="term" value="C:membrane"/>
    <property type="evidence" value="ECO:0007669"/>
    <property type="project" value="InterPro"/>
</dbReference>
<dbReference type="PROSITE" id="PS50287">
    <property type="entry name" value="SRCR_2"/>
    <property type="match status" value="1"/>
</dbReference>
<keyword evidence="13" id="KW-1185">Reference proteome</keyword>
<keyword evidence="5" id="KW-0325">Glycoprotein</keyword>
<dbReference type="InterPro" id="IPR001254">
    <property type="entry name" value="Trypsin_dom"/>
</dbReference>
<dbReference type="SUPFAM" id="SSF57424">
    <property type="entry name" value="LDL receptor-like module"/>
    <property type="match status" value="1"/>
</dbReference>
<name>A0A8C2TM76_COTJA</name>
<keyword evidence="3 8" id="KW-0720">Serine protease</keyword>
<evidence type="ECO:0000313" key="12">
    <source>
        <dbReference type="Ensembl" id="ENSCJPP00005013774.1"/>
    </source>
</evidence>
<dbReference type="Ensembl" id="ENSCJPT00005019733.1">
    <property type="protein sequence ID" value="ENSCJPP00005013774.1"/>
    <property type="gene ID" value="ENSCJPG00005011567.1"/>
</dbReference>
<gene>
    <name evidence="12" type="primary">TMPRSS4</name>
</gene>
<organism evidence="12 13">
    <name type="scientific">Coturnix japonica</name>
    <name type="common">Japanese quail</name>
    <name type="synonym">Coturnix coturnix japonica</name>
    <dbReference type="NCBI Taxonomy" id="93934"/>
    <lineage>
        <taxon>Eukaryota</taxon>
        <taxon>Metazoa</taxon>
        <taxon>Chordata</taxon>
        <taxon>Craniata</taxon>
        <taxon>Vertebrata</taxon>
        <taxon>Euteleostomi</taxon>
        <taxon>Archelosauria</taxon>
        <taxon>Archosauria</taxon>
        <taxon>Dinosauria</taxon>
        <taxon>Saurischia</taxon>
        <taxon>Theropoda</taxon>
        <taxon>Coelurosauria</taxon>
        <taxon>Aves</taxon>
        <taxon>Neognathae</taxon>
        <taxon>Galloanserae</taxon>
        <taxon>Galliformes</taxon>
        <taxon>Phasianidae</taxon>
        <taxon>Perdicinae</taxon>
        <taxon>Coturnix</taxon>
    </lineage>
</organism>
<dbReference type="PROSITE" id="PS51257">
    <property type="entry name" value="PROKAR_LIPOPROTEIN"/>
    <property type="match status" value="1"/>
</dbReference>
<reference evidence="12" key="3">
    <citation type="submission" date="2025-09" db="UniProtKB">
        <authorList>
            <consortium name="Ensembl"/>
        </authorList>
    </citation>
    <scope>IDENTIFICATION</scope>
</reference>
<dbReference type="PROSITE" id="PS00134">
    <property type="entry name" value="TRYPSIN_HIS"/>
    <property type="match status" value="1"/>
</dbReference>
<comment type="caution">
    <text evidence="7">Lacks conserved residue(s) required for the propagation of feature annotation.</text>
</comment>
<dbReference type="InterPro" id="IPR036772">
    <property type="entry name" value="SRCR-like_dom_sf"/>
</dbReference>
<reference evidence="12" key="2">
    <citation type="submission" date="2025-08" db="UniProtKB">
        <authorList>
            <consortium name="Ensembl"/>
        </authorList>
    </citation>
    <scope>IDENTIFICATION</scope>
</reference>
<evidence type="ECO:0000256" key="6">
    <source>
        <dbReference type="ARBA" id="ARBA00024195"/>
    </source>
</evidence>
<dbReference type="Gene3D" id="4.10.400.10">
    <property type="entry name" value="Low-density Lipoprotein Receptor"/>
    <property type="match status" value="1"/>
</dbReference>
<dbReference type="Pfam" id="PF15494">
    <property type="entry name" value="SRCR_2"/>
    <property type="match status" value="1"/>
</dbReference>
<dbReference type="InterPro" id="IPR001190">
    <property type="entry name" value="SRCR"/>
</dbReference>
<dbReference type="InterPro" id="IPR002172">
    <property type="entry name" value="LDrepeatLR_classA_rpt"/>
</dbReference>
<keyword evidence="9" id="KW-0472">Membrane</keyword>
<dbReference type="InterPro" id="IPR009003">
    <property type="entry name" value="Peptidase_S1_PA"/>
</dbReference>
<dbReference type="Pfam" id="PF00089">
    <property type="entry name" value="Trypsin"/>
    <property type="match status" value="2"/>
</dbReference>
<dbReference type="SMART" id="SM00202">
    <property type="entry name" value="SR"/>
    <property type="match status" value="1"/>
</dbReference>
<dbReference type="Gene3D" id="3.10.250.10">
    <property type="entry name" value="SRCR-like domain"/>
    <property type="match status" value="1"/>
</dbReference>
<feature type="transmembrane region" description="Helical" evidence="9">
    <location>
        <begin position="12"/>
        <end position="40"/>
    </location>
</feature>
<protein>
    <submittedName>
        <fullName evidence="12">Transmembrane serine protease 4</fullName>
    </submittedName>
</protein>
<dbReference type="CDD" id="cd00112">
    <property type="entry name" value="LDLa"/>
    <property type="match status" value="1"/>
</dbReference>
<evidence type="ECO:0000256" key="4">
    <source>
        <dbReference type="ARBA" id="ARBA00023157"/>
    </source>
</evidence>
<keyword evidence="4" id="KW-1015">Disulfide bond</keyword>
<evidence type="ECO:0000256" key="8">
    <source>
        <dbReference type="RuleBase" id="RU363034"/>
    </source>
</evidence>
<dbReference type="InterPro" id="IPR001314">
    <property type="entry name" value="Peptidase_S1A"/>
</dbReference>
<keyword evidence="9" id="KW-0812">Transmembrane</keyword>
<dbReference type="SMART" id="SM00020">
    <property type="entry name" value="Tryp_SPc"/>
    <property type="match status" value="1"/>
</dbReference>
<dbReference type="GO" id="GO:0004252">
    <property type="term" value="F:serine-type endopeptidase activity"/>
    <property type="evidence" value="ECO:0007669"/>
    <property type="project" value="InterPro"/>
</dbReference>
<evidence type="ECO:0000256" key="1">
    <source>
        <dbReference type="ARBA" id="ARBA00022670"/>
    </source>
</evidence>
<evidence type="ECO:0000259" key="11">
    <source>
        <dbReference type="PROSITE" id="PS50287"/>
    </source>
</evidence>
<evidence type="ECO:0000256" key="2">
    <source>
        <dbReference type="ARBA" id="ARBA00022801"/>
    </source>
</evidence>
<dbReference type="Proteomes" id="UP000694412">
    <property type="component" value="Chromosome 24"/>
</dbReference>
<dbReference type="InterPro" id="IPR033116">
    <property type="entry name" value="TRYPSIN_SER"/>
</dbReference>
<evidence type="ECO:0000313" key="13">
    <source>
        <dbReference type="Proteomes" id="UP000694412"/>
    </source>
</evidence>
<dbReference type="PRINTS" id="PR00722">
    <property type="entry name" value="CHYMOTRYPSIN"/>
</dbReference>
<feature type="domain" description="SRCR" evidence="11">
    <location>
        <begin position="77"/>
        <end position="130"/>
    </location>
</feature>
<dbReference type="GeneTree" id="ENSGT01020000230389"/>
<dbReference type="PANTHER" id="PTHR24252:SF17">
    <property type="entry name" value="SUPPRESSOR OF TUMORIGENICITY 14 PROTEIN HOMOLOG-RELATED"/>
    <property type="match status" value="1"/>
</dbReference>
<dbReference type="PROSITE" id="PS50240">
    <property type="entry name" value="TRYPSIN_DOM"/>
    <property type="match status" value="1"/>
</dbReference>
<evidence type="ECO:0000256" key="9">
    <source>
        <dbReference type="SAM" id="Phobius"/>
    </source>
</evidence>
<evidence type="ECO:0000256" key="3">
    <source>
        <dbReference type="ARBA" id="ARBA00022825"/>
    </source>
</evidence>
<feature type="domain" description="Peptidase S1" evidence="10">
    <location>
        <begin position="182"/>
        <end position="377"/>
    </location>
</feature>
<reference evidence="12" key="1">
    <citation type="submission" date="2015-11" db="EMBL/GenBank/DDBJ databases">
        <authorList>
            <consortium name="International Coturnix japonica Genome Analysis Consortium"/>
            <person name="Warren W."/>
            <person name="Burt D.W."/>
            <person name="Antin P.B."/>
            <person name="Lanford R."/>
            <person name="Gros J."/>
            <person name="Wilson R.K."/>
        </authorList>
    </citation>
    <scope>NUCLEOTIDE SEQUENCE [LARGE SCALE GENOMIC DNA]</scope>
</reference>
<keyword evidence="9" id="KW-1133">Transmembrane helix</keyword>
<dbReference type="PANTHER" id="PTHR24252">
    <property type="entry name" value="ACROSIN-RELATED"/>
    <property type="match status" value="1"/>
</dbReference>
<evidence type="ECO:0000256" key="5">
    <source>
        <dbReference type="ARBA" id="ARBA00023180"/>
    </source>
</evidence>
<dbReference type="GO" id="GO:0006508">
    <property type="term" value="P:proteolysis"/>
    <property type="evidence" value="ECO:0007669"/>
    <property type="project" value="UniProtKB-KW"/>
</dbReference>
<dbReference type="FunFam" id="2.40.10.10:FF:000002">
    <property type="entry name" value="Transmembrane protease serine"/>
    <property type="match status" value="1"/>
</dbReference>
<proteinExistence type="inferred from homology"/>
<dbReference type="InterPro" id="IPR018114">
    <property type="entry name" value="TRYPSIN_HIS"/>
</dbReference>
<comment type="similarity">
    <text evidence="6">Belongs to the peptidase S1 family. CLIP subfamily.</text>
</comment>
<dbReference type="CDD" id="cd00190">
    <property type="entry name" value="Tryp_SPc"/>
    <property type="match status" value="1"/>
</dbReference>
<dbReference type="Gene3D" id="2.40.10.10">
    <property type="entry name" value="Trypsin-like serine proteases"/>
    <property type="match status" value="2"/>
</dbReference>
<keyword evidence="1 8" id="KW-0645">Protease</keyword>
<sequence>MRPKASEAQPSWKRIGIAILVIVLVLACLAAVGLLVKVYLDHHYFICKQPLKLVPLRQVCNGEADCLHGEDEVSCPQQVPEGPEAAARLSKDRSILQVQNRNTGSWHCVCSDHFSPALAKAACEEMGYSSTPTFYAVDAGPGQPLPPRELIPSPPSSRKCLSGSVVSLLCSSCGESVRTPRVLGGRPAAIETWPWQVSLRYRGEHICGGSIIDPLWILTAAHCFRNNPIIPSWRVKAGSDVLSGPATLAIEKVFLPEGTSTSPSNDDIALVKLQVPLHMSGKLSETLQQAEVRLIDMQSCNLEAYHGKVTQKMLCAGLPEGGVDTCQGDSGGPLLYSNRHWQVVGIVSWGFGCGTPSTPGVYTSVRAYLNWIYTVRRVSGLCTLWSLLRCGFPSPFLSSLPLQSEL</sequence>
<dbReference type="SUPFAM" id="SSF56487">
    <property type="entry name" value="SRCR-like"/>
    <property type="match status" value="1"/>
</dbReference>
<evidence type="ECO:0000256" key="7">
    <source>
        <dbReference type="PROSITE-ProRule" id="PRU00196"/>
    </source>
</evidence>
<dbReference type="AlphaFoldDB" id="A0A8C2TM76"/>
<keyword evidence="2 8" id="KW-0378">Hydrolase</keyword>
<dbReference type="PROSITE" id="PS00135">
    <property type="entry name" value="TRYPSIN_SER"/>
    <property type="match status" value="1"/>
</dbReference>
<dbReference type="InterPro" id="IPR043504">
    <property type="entry name" value="Peptidase_S1_PA_chymotrypsin"/>
</dbReference>
<dbReference type="SUPFAM" id="SSF50494">
    <property type="entry name" value="Trypsin-like serine proteases"/>
    <property type="match status" value="1"/>
</dbReference>